<dbReference type="RefSeq" id="WP_132120811.1">
    <property type="nucleotide sequence ID" value="NZ_SLWS01000006.1"/>
</dbReference>
<dbReference type="InterPro" id="IPR046214">
    <property type="entry name" value="DUF6247"/>
</dbReference>
<dbReference type="Pfam" id="PF19760">
    <property type="entry name" value="DUF6247"/>
    <property type="match status" value="1"/>
</dbReference>
<keyword evidence="3" id="KW-1185">Reference proteome</keyword>
<evidence type="ECO:0000313" key="3">
    <source>
        <dbReference type="Proteomes" id="UP000295680"/>
    </source>
</evidence>
<feature type="region of interest" description="Disordered" evidence="1">
    <location>
        <begin position="1"/>
        <end position="23"/>
    </location>
</feature>
<name>A0A4R2JJ81_9PSEU</name>
<reference evidence="2 3" key="1">
    <citation type="submission" date="2019-03" db="EMBL/GenBank/DDBJ databases">
        <title>Genomic Encyclopedia of Type Strains, Phase IV (KMG-IV): sequencing the most valuable type-strain genomes for metagenomic binning, comparative biology and taxonomic classification.</title>
        <authorList>
            <person name="Goeker M."/>
        </authorList>
    </citation>
    <scope>NUCLEOTIDE SEQUENCE [LARGE SCALE GENOMIC DNA]</scope>
    <source>
        <strain evidence="2 3">DSM 45934</strain>
    </source>
</reference>
<dbReference type="EMBL" id="SLWS01000006">
    <property type="protein sequence ID" value="TCO57066.1"/>
    <property type="molecule type" value="Genomic_DNA"/>
</dbReference>
<sequence>MTATYAYDEQPSSGHPLRPGASPHDIRAALLSEDRAKFDTEYERALGDARESLDLTELFKTLERWRRAALIQQDPQDFRRVVRRAAELLTGEPVPADEPLSVSRAKAGM</sequence>
<dbReference type="Proteomes" id="UP000295680">
    <property type="component" value="Unassembled WGS sequence"/>
</dbReference>
<organism evidence="2 3">
    <name type="scientific">Actinocrispum wychmicini</name>
    <dbReference type="NCBI Taxonomy" id="1213861"/>
    <lineage>
        <taxon>Bacteria</taxon>
        <taxon>Bacillati</taxon>
        <taxon>Actinomycetota</taxon>
        <taxon>Actinomycetes</taxon>
        <taxon>Pseudonocardiales</taxon>
        <taxon>Pseudonocardiaceae</taxon>
        <taxon>Actinocrispum</taxon>
    </lineage>
</organism>
<dbReference type="AlphaFoldDB" id="A0A4R2JJ81"/>
<protein>
    <submittedName>
        <fullName evidence="2">Uncharacterized protein</fullName>
    </submittedName>
</protein>
<gene>
    <name evidence="2" type="ORF">EV192_106543</name>
</gene>
<evidence type="ECO:0000256" key="1">
    <source>
        <dbReference type="SAM" id="MobiDB-lite"/>
    </source>
</evidence>
<proteinExistence type="predicted"/>
<evidence type="ECO:0000313" key="2">
    <source>
        <dbReference type="EMBL" id="TCO57066.1"/>
    </source>
</evidence>
<accession>A0A4R2JJ81</accession>
<comment type="caution">
    <text evidence="2">The sequence shown here is derived from an EMBL/GenBank/DDBJ whole genome shotgun (WGS) entry which is preliminary data.</text>
</comment>
<dbReference type="OrthoDB" id="3576711at2"/>